<dbReference type="InterPro" id="IPR015946">
    <property type="entry name" value="KH_dom-like_a/b"/>
</dbReference>
<dbReference type="PANTHER" id="PTHR34654:SF1">
    <property type="entry name" value="RNA-BINDING PROTEIN KHPA"/>
    <property type="match status" value="1"/>
</dbReference>
<keyword evidence="3" id="KW-0133">Cell shape</keyword>
<evidence type="ECO:0000313" key="5">
    <source>
        <dbReference type="Proteomes" id="UP000275368"/>
    </source>
</evidence>
<gene>
    <name evidence="3" type="primary">khpA</name>
    <name evidence="4" type="ORF">Back11_22450</name>
</gene>
<sequence length="76" mass="8386">MKELILVIAKALVDFPEDVRVDVKEDDRGTVFMLSVHPDDVGKVIGKQGRIAKALRTVVTSAAVKSHKRFLVDIIS</sequence>
<dbReference type="Pfam" id="PF13083">
    <property type="entry name" value="KH_KhpA-B"/>
    <property type="match status" value="1"/>
</dbReference>
<keyword evidence="3" id="KW-0961">Cell wall biogenesis/degradation</keyword>
<protein>
    <recommendedName>
        <fullName evidence="3">RNA-binding protein KhpA</fullName>
    </recommendedName>
    <alternativeName>
        <fullName evidence="3">KH-domain protein A</fullName>
    </alternativeName>
</protein>
<dbReference type="EMBL" id="AP019308">
    <property type="protein sequence ID" value="BBH20900.1"/>
    <property type="molecule type" value="Genomic_DNA"/>
</dbReference>
<comment type="function">
    <text evidence="3">A probable RNA chaperone. Forms a complex with KhpB which binds to cellular RNA and controls its expression. Plays a role in peptidoglycan (PG) homeostasis and cell length regulation.</text>
</comment>
<dbReference type="KEGG" id="pbk:Back11_22450"/>
<dbReference type="GO" id="GO:0003723">
    <property type="term" value="F:RNA binding"/>
    <property type="evidence" value="ECO:0007669"/>
    <property type="project" value="UniProtKB-UniRule"/>
</dbReference>
<dbReference type="Gene3D" id="3.30.300.20">
    <property type="match status" value="1"/>
</dbReference>
<reference evidence="4 5" key="1">
    <citation type="submission" date="2018-11" db="EMBL/GenBank/DDBJ databases">
        <title>Complete genome sequence of Paenibacillus baekrokdamisoli strain KCTC 33723.</title>
        <authorList>
            <person name="Kang S.W."/>
            <person name="Lee K.C."/>
            <person name="Kim K.K."/>
            <person name="Kim J.S."/>
            <person name="Kim D.S."/>
            <person name="Ko S.H."/>
            <person name="Yang S.H."/>
            <person name="Lee J.S."/>
        </authorList>
    </citation>
    <scope>NUCLEOTIDE SEQUENCE [LARGE SCALE GENOMIC DNA]</scope>
    <source>
        <strain evidence="4 5">KCTC 33723</strain>
    </source>
</reference>
<dbReference type="GO" id="GO:0008360">
    <property type="term" value="P:regulation of cell shape"/>
    <property type="evidence" value="ECO:0007669"/>
    <property type="project" value="UniProtKB-KW"/>
</dbReference>
<dbReference type="CDD" id="cd22533">
    <property type="entry name" value="KH-II_YlqC-like"/>
    <property type="match status" value="1"/>
</dbReference>
<dbReference type="OrthoDB" id="9812389at2"/>
<evidence type="ECO:0000256" key="3">
    <source>
        <dbReference type="HAMAP-Rule" id="MF_00088"/>
    </source>
</evidence>
<name>A0A3G9IPW4_9BACL</name>
<dbReference type="GO" id="GO:0005737">
    <property type="term" value="C:cytoplasm"/>
    <property type="evidence" value="ECO:0007669"/>
    <property type="project" value="UniProtKB-SubCell"/>
</dbReference>
<accession>A0A3G9IPW4</accession>
<dbReference type="SUPFAM" id="SSF54814">
    <property type="entry name" value="Prokaryotic type KH domain (KH-domain type II)"/>
    <property type="match status" value="1"/>
</dbReference>
<keyword evidence="3" id="KW-0143">Chaperone</keyword>
<dbReference type="PANTHER" id="PTHR34654">
    <property type="entry name" value="UPF0109 PROTEIN SCO5592"/>
    <property type="match status" value="1"/>
</dbReference>
<evidence type="ECO:0000313" key="4">
    <source>
        <dbReference type="EMBL" id="BBH20900.1"/>
    </source>
</evidence>
<comment type="subunit">
    <text evidence="3">Forms a complex with KhpB.</text>
</comment>
<proteinExistence type="inferred from homology"/>
<dbReference type="Proteomes" id="UP000275368">
    <property type="component" value="Chromosome"/>
</dbReference>
<comment type="subcellular location">
    <subcellularLocation>
        <location evidence="3">Cytoplasm</location>
    </subcellularLocation>
</comment>
<keyword evidence="5" id="KW-1185">Reference proteome</keyword>
<dbReference type="RefSeq" id="WP_125656510.1">
    <property type="nucleotide sequence ID" value="NZ_AP019308.1"/>
</dbReference>
<dbReference type="InterPro" id="IPR020627">
    <property type="entry name" value="KhpA"/>
</dbReference>
<comment type="similarity">
    <text evidence="3">Belongs to the KhpA RNA-binding protein family.</text>
</comment>
<dbReference type="InterPro" id="IPR009019">
    <property type="entry name" value="KH_sf_prok-type"/>
</dbReference>
<dbReference type="GO" id="GO:0009252">
    <property type="term" value="P:peptidoglycan biosynthetic process"/>
    <property type="evidence" value="ECO:0007669"/>
    <property type="project" value="UniProtKB-UniRule"/>
</dbReference>
<dbReference type="AlphaFoldDB" id="A0A3G9IPW4"/>
<organism evidence="4 5">
    <name type="scientific">Paenibacillus baekrokdamisoli</name>
    <dbReference type="NCBI Taxonomy" id="1712516"/>
    <lineage>
        <taxon>Bacteria</taxon>
        <taxon>Bacillati</taxon>
        <taxon>Bacillota</taxon>
        <taxon>Bacilli</taxon>
        <taxon>Bacillales</taxon>
        <taxon>Paenibacillaceae</taxon>
        <taxon>Paenibacillus</taxon>
    </lineage>
</organism>
<keyword evidence="1 3" id="KW-0963">Cytoplasm</keyword>
<dbReference type="GO" id="GO:0071555">
    <property type="term" value="P:cell wall organization"/>
    <property type="evidence" value="ECO:0007669"/>
    <property type="project" value="UniProtKB-KW"/>
</dbReference>
<evidence type="ECO:0000256" key="2">
    <source>
        <dbReference type="ARBA" id="ARBA00022884"/>
    </source>
</evidence>
<dbReference type="HAMAP" id="MF_00088">
    <property type="entry name" value="KhpA"/>
    <property type="match status" value="1"/>
</dbReference>
<evidence type="ECO:0000256" key="1">
    <source>
        <dbReference type="ARBA" id="ARBA00022490"/>
    </source>
</evidence>
<keyword evidence="2 3" id="KW-0694">RNA-binding</keyword>